<evidence type="ECO:0000313" key="3">
    <source>
        <dbReference type="Proteomes" id="UP000694844"/>
    </source>
</evidence>
<reference evidence="4" key="1">
    <citation type="submission" date="2025-08" db="UniProtKB">
        <authorList>
            <consortium name="RefSeq"/>
        </authorList>
    </citation>
    <scope>IDENTIFICATION</scope>
    <source>
        <tissue evidence="4">Whole sample</tissue>
    </source>
</reference>
<gene>
    <name evidence="4" type="primary">LOC111138434</name>
</gene>
<dbReference type="AlphaFoldDB" id="A0A8B8F1J5"/>
<keyword evidence="1" id="KW-0812">Transmembrane</keyword>
<keyword evidence="2" id="KW-0732">Signal</keyword>
<dbReference type="GeneID" id="111138434"/>
<feature type="chain" id="PRO_5034304167" evidence="2">
    <location>
        <begin position="19"/>
        <end position="256"/>
    </location>
</feature>
<proteinExistence type="predicted"/>
<dbReference type="Gene3D" id="2.170.300.10">
    <property type="entry name" value="Tie2 ligand-binding domain superfamily"/>
    <property type="match status" value="1"/>
</dbReference>
<keyword evidence="1" id="KW-0472">Membrane</keyword>
<feature type="signal peptide" evidence="2">
    <location>
        <begin position="1"/>
        <end position="18"/>
    </location>
</feature>
<sequence length="256" mass="29350">METISIALIIFQLMQVFTMDQHRCPKDGTVECCSGYYELENRCIECFGWVGFNCSTPCTTGRYGYQCKASCHCKDNEVCNRFQGCISIDNDNNSLMAMIAFGIAVISSSFVFASVMFYRWRTSLQRNVQSMEKSEGFQVSVISLPEKQETLTYDEVRESRMLEKCVVNCSRETGEYRINSTDYNQLFGLDSVRKKTIIGPFQQYNTIDARFVKKTLSTMPENFEDDCYVSLSKNEKLSNRHSKSCADLKVKFSSKL</sequence>
<evidence type="ECO:0000256" key="2">
    <source>
        <dbReference type="SAM" id="SignalP"/>
    </source>
</evidence>
<feature type="transmembrane region" description="Helical" evidence="1">
    <location>
        <begin position="95"/>
        <end position="118"/>
    </location>
</feature>
<keyword evidence="3" id="KW-1185">Reference proteome</keyword>
<keyword evidence="1" id="KW-1133">Transmembrane helix</keyword>
<protein>
    <submittedName>
        <fullName evidence="4">Uncharacterized protein LOC111138434 isoform X1</fullName>
    </submittedName>
</protein>
<dbReference type="RefSeq" id="XP_022346106.1">
    <property type="nucleotide sequence ID" value="XM_022490398.1"/>
</dbReference>
<organism evidence="3 4">
    <name type="scientific">Crassostrea virginica</name>
    <name type="common">Eastern oyster</name>
    <dbReference type="NCBI Taxonomy" id="6565"/>
    <lineage>
        <taxon>Eukaryota</taxon>
        <taxon>Metazoa</taxon>
        <taxon>Spiralia</taxon>
        <taxon>Lophotrochozoa</taxon>
        <taxon>Mollusca</taxon>
        <taxon>Bivalvia</taxon>
        <taxon>Autobranchia</taxon>
        <taxon>Pteriomorphia</taxon>
        <taxon>Ostreida</taxon>
        <taxon>Ostreoidea</taxon>
        <taxon>Ostreidae</taxon>
        <taxon>Crassostrea</taxon>
    </lineage>
</organism>
<accession>A0A8B8F1J5</accession>
<dbReference type="KEGG" id="cvn:111138434"/>
<dbReference type="OrthoDB" id="7613524at2759"/>
<evidence type="ECO:0000313" key="4">
    <source>
        <dbReference type="RefSeq" id="XP_022346106.1"/>
    </source>
</evidence>
<name>A0A8B8F1J5_CRAVI</name>
<evidence type="ECO:0000256" key="1">
    <source>
        <dbReference type="SAM" id="Phobius"/>
    </source>
</evidence>
<dbReference type="Proteomes" id="UP000694844">
    <property type="component" value="Chromosome 5"/>
</dbReference>